<dbReference type="PANTHER" id="PTHR46344:SF27">
    <property type="entry name" value="KELCH REPEAT SUPERFAMILY PROTEIN"/>
    <property type="match status" value="1"/>
</dbReference>
<dbReference type="InterPro" id="IPR036852">
    <property type="entry name" value="Peptidase_S8/S53_dom_sf"/>
</dbReference>
<accession>A0A7W9NEY8</accession>
<protein>
    <submittedName>
        <fullName evidence="9">N-acetylneuraminic acid mutarotase</fullName>
    </submittedName>
</protein>
<dbReference type="InterPro" id="IPR013320">
    <property type="entry name" value="ConA-like_dom_sf"/>
</dbReference>
<keyword evidence="10" id="KW-1185">Reference proteome</keyword>
<dbReference type="GO" id="GO:0006508">
    <property type="term" value="P:proteolysis"/>
    <property type="evidence" value="ECO:0007669"/>
    <property type="project" value="UniProtKB-KW"/>
</dbReference>
<evidence type="ECO:0000256" key="1">
    <source>
        <dbReference type="ARBA" id="ARBA00022441"/>
    </source>
</evidence>
<evidence type="ECO:0000256" key="4">
    <source>
        <dbReference type="ARBA" id="ARBA00022801"/>
    </source>
</evidence>
<dbReference type="Gene3D" id="2.60.120.260">
    <property type="entry name" value="Galactose-binding domain-like"/>
    <property type="match status" value="1"/>
</dbReference>
<evidence type="ECO:0000256" key="7">
    <source>
        <dbReference type="SAM" id="SignalP"/>
    </source>
</evidence>
<evidence type="ECO:0000256" key="3">
    <source>
        <dbReference type="ARBA" id="ARBA00022737"/>
    </source>
</evidence>
<keyword evidence="3" id="KW-0677">Repeat</keyword>
<dbReference type="SUPFAM" id="SSF49899">
    <property type="entry name" value="Concanavalin A-like lectins/glucanases"/>
    <property type="match status" value="1"/>
</dbReference>
<feature type="chain" id="PRO_5039313595" evidence="7">
    <location>
        <begin position="28"/>
        <end position="1346"/>
    </location>
</feature>
<keyword evidence="5" id="KW-0720">Serine protease</keyword>
<dbReference type="EMBL" id="JACHIR010000001">
    <property type="protein sequence ID" value="MBB5890120.1"/>
    <property type="molecule type" value="Genomic_DNA"/>
</dbReference>
<evidence type="ECO:0000256" key="5">
    <source>
        <dbReference type="ARBA" id="ARBA00022825"/>
    </source>
</evidence>
<keyword evidence="1" id="KW-0880">Kelch repeat</keyword>
<dbReference type="SMART" id="SM00612">
    <property type="entry name" value="Kelch"/>
    <property type="match status" value="5"/>
</dbReference>
<name>A0A7W9NEY8_9PSEU</name>
<dbReference type="Gene3D" id="3.40.50.200">
    <property type="entry name" value="Peptidase S8/S53 domain"/>
    <property type="match status" value="1"/>
</dbReference>
<keyword evidence="7" id="KW-0732">Signal</keyword>
<dbReference type="GO" id="GO:0004252">
    <property type="term" value="F:serine-type endopeptidase activity"/>
    <property type="evidence" value="ECO:0007669"/>
    <property type="project" value="InterPro"/>
</dbReference>
<dbReference type="Pfam" id="PF01344">
    <property type="entry name" value="Kelch_1"/>
    <property type="match status" value="1"/>
</dbReference>
<dbReference type="InterPro" id="IPR006652">
    <property type="entry name" value="Kelch_1"/>
</dbReference>
<dbReference type="Pfam" id="PF13620">
    <property type="entry name" value="CarboxypepD_reg"/>
    <property type="match status" value="3"/>
</dbReference>
<dbReference type="InterPro" id="IPR013784">
    <property type="entry name" value="Carb-bd-like_fold"/>
</dbReference>
<dbReference type="GO" id="GO:0030246">
    <property type="term" value="F:carbohydrate binding"/>
    <property type="evidence" value="ECO:0007669"/>
    <property type="project" value="InterPro"/>
</dbReference>
<feature type="domain" description="Peptidase S53" evidence="8">
    <location>
        <begin position="74"/>
        <end position="398"/>
    </location>
</feature>
<dbReference type="Gene3D" id="2.60.40.1120">
    <property type="entry name" value="Carboxypeptidase-like, regulatory domain"/>
    <property type="match status" value="4"/>
</dbReference>
<dbReference type="RefSeq" id="WP_184859396.1">
    <property type="nucleotide sequence ID" value="NZ_BAAAWY010000025.1"/>
</dbReference>
<dbReference type="Pfam" id="PF24681">
    <property type="entry name" value="Kelch_KLHDC2_KLHL20_DRC7"/>
    <property type="match status" value="1"/>
</dbReference>
<reference evidence="9 10" key="1">
    <citation type="submission" date="2020-08" db="EMBL/GenBank/DDBJ databases">
        <title>Sequencing the genomes of 1000 actinobacteria strains.</title>
        <authorList>
            <person name="Klenk H.-P."/>
        </authorList>
    </citation>
    <scope>NUCLEOTIDE SEQUENCE [LARGE SCALE GENOMIC DNA]</scope>
    <source>
        <strain evidence="9 10">DSM 43851</strain>
    </source>
</reference>
<dbReference type="SUPFAM" id="SSF49452">
    <property type="entry name" value="Starch-binding domain-like"/>
    <property type="match status" value="1"/>
</dbReference>
<dbReference type="SUPFAM" id="SSF49464">
    <property type="entry name" value="Carboxypeptidase regulatory domain-like"/>
    <property type="match status" value="2"/>
</dbReference>
<gene>
    <name evidence="9" type="ORF">BJ998_001316</name>
</gene>
<keyword evidence="2" id="KW-0645">Protease</keyword>
<sequence>MPALRTLLAVVATAVAAALTPVAAAAAAPAPPVPQAAEHVCPQKPRPGEVTCFALQRTDVKGAAGVHANAAPAGYGPTDLGSAYNLPSATAGEGQTVAIVDAYDYPNAEEELAIYRQQYGLPPCTTANGCFKRVDQRGGTQYPAQNASWQREEALDLDMVSAVCPRCHIVLVEADDPQVPNMGAAVNEAVALGAKFVSNSYGADEDPAELEIDSAYYDHPGVVMTVSAGDYGYGVEFPASSPHVTSVGGTSLQRDASARGWTESAWSGSGSGCSAYEAKPAFQRDSGCANRTVADVSAVADLNTPVAVYVQGGWVVMGGTSVSSPIIAGVYALAGAPPAGSYPNTFPYKDSRALNDVAGGANGKCSPAYLCTGGPGYDGPTGLGTPNGIAAFTAGPTGSVTGTVTDNTGKALAGAQVKIGDLSANTDSAGHFALDVPAGTYTATATKFGYEDASVSGVAVGDGQTVTENFTLAAIPTTTVSGVVRDGSGHGWPLAAQVQVAGQPTTAVHTDPVSGRYTLTVPQGATYTVQVDPAYPGYLQDSQQVQVGKAAVGHDVAIKVDPVTCGAPGYDNKFSGATQSFDGSSTPDGWTVQNTVPGSRPWEFDNPGRRSNNTGGSGNFAITESNLEGGDQDTTLTSPVYDLSAAANPTLTFGTDFEAYGDSMNASVEYTVDGGTTWTPVWRHNSQDASGKQVLPLPAAAGKSAVQVRFHYVEENFGFWWEVDDVFVGDHACTLTPGGIVTGHVTDKVANVPLAGAAVTSVDHPADKTTTSGDGSYWFFSTQTGTHPISAAATNYVTATTSATITPDGVTPQDFSLDSARLTVNTTAISKSVAWQGNTTATVKVTNTGTAPADVRLDPRPGGYTPAAQVSAPLRKVKGDFSTGPLLGKAKTAAVADTTPAAASWQSVADYPTKIMDNAAVTVNGKVYSFTGLNGTDLTTKNYVYDPGTQSWSPIADLKEARENPFAVAIGTKVYLAGGWGVSGPPNGDLEIYDTATNAWTTGAPMPKAYSAMGSAVVGGKVYVVGGCLQDSCGVTDVQVYDPATNTWSAGPSLPKALSWTSCGTIAGTLYCAGGASGLDYVGVGFGLNTTTGVWSPIASLPVSVFAASSSVGNGQLLVSGGIQDGSLTNAGYAYDPSTNSWSPLPNANATLFRGASACGFYRIGGSAGGFSPTTQDQLLPGYDQCGEYVSIPWLSVAPQNAVTIAPGKSASFTVKLDAASLAQPGAYTASLEVAAVVPHPVAAIPVTFTVKPPATWGKITGTVTGLACKGGAAPIPGATVQIDTWAASYTLKTDANGNYVLWLDNRNNPLTLIVARDGWQPQTRQVKISKGRSVTADFALKPVSC</sequence>
<evidence type="ECO:0000256" key="2">
    <source>
        <dbReference type="ARBA" id="ARBA00022670"/>
    </source>
</evidence>
<evidence type="ECO:0000259" key="8">
    <source>
        <dbReference type="PROSITE" id="PS51695"/>
    </source>
</evidence>
<evidence type="ECO:0000313" key="10">
    <source>
        <dbReference type="Proteomes" id="UP000585638"/>
    </source>
</evidence>
<proteinExistence type="predicted"/>
<dbReference type="InterPro" id="IPR008969">
    <property type="entry name" value="CarboxyPept-like_regulatory"/>
</dbReference>
<dbReference type="PROSITE" id="PS51695">
    <property type="entry name" value="SEDOLISIN"/>
    <property type="match status" value="1"/>
</dbReference>
<dbReference type="PANTHER" id="PTHR46344">
    <property type="entry name" value="OS02G0202900 PROTEIN"/>
    <property type="match status" value="1"/>
</dbReference>
<dbReference type="Gene3D" id="2.120.10.80">
    <property type="entry name" value="Kelch-type beta propeller"/>
    <property type="match status" value="1"/>
</dbReference>
<comment type="caution">
    <text evidence="9">The sequence shown here is derived from an EMBL/GenBank/DDBJ whole genome shotgun (WGS) entry which is preliminary data.</text>
</comment>
<feature type="region of interest" description="Disordered" evidence="6">
    <location>
        <begin position="594"/>
        <end position="620"/>
    </location>
</feature>
<dbReference type="SUPFAM" id="SSF52743">
    <property type="entry name" value="Subtilisin-like"/>
    <property type="match status" value="1"/>
</dbReference>
<feature type="signal peptide" evidence="7">
    <location>
        <begin position="1"/>
        <end position="27"/>
    </location>
</feature>
<evidence type="ECO:0000256" key="6">
    <source>
        <dbReference type="SAM" id="MobiDB-lite"/>
    </source>
</evidence>
<dbReference type="PROSITE" id="PS00138">
    <property type="entry name" value="SUBTILASE_SER"/>
    <property type="match status" value="1"/>
</dbReference>
<dbReference type="CDD" id="cd04056">
    <property type="entry name" value="Peptidases_S53"/>
    <property type="match status" value="1"/>
</dbReference>
<dbReference type="Proteomes" id="UP000585638">
    <property type="component" value="Unassembled WGS sequence"/>
</dbReference>
<dbReference type="InterPro" id="IPR030400">
    <property type="entry name" value="Sedolisin_dom"/>
</dbReference>
<evidence type="ECO:0000313" key="9">
    <source>
        <dbReference type="EMBL" id="MBB5890120.1"/>
    </source>
</evidence>
<dbReference type="InterPro" id="IPR015915">
    <property type="entry name" value="Kelch-typ_b-propeller"/>
</dbReference>
<dbReference type="InterPro" id="IPR023828">
    <property type="entry name" value="Peptidase_S8_Ser-AS"/>
</dbReference>
<organism evidence="9 10">
    <name type="scientific">Kutzneria kofuensis</name>
    <dbReference type="NCBI Taxonomy" id="103725"/>
    <lineage>
        <taxon>Bacteria</taxon>
        <taxon>Bacillati</taxon>
        <taxon>Actinomycetota</taxon>
        <taxon>Actinomycetes</taxon>
        <taxon>Pseudonocardiales</taxon>
        <taxon>Pseudonocardiaceae</taxon>
        <taxon>Kutzneria</taxon>
    </lineage>
</organism>
<keyword evidence="4" id="KW-0378">Hydrolase</keyword>
<dbReference type="SUPFAM" id="SSF117281">
    <property type="entry name" value="Kelch motif"/>
    <property type="match status" value="1"/>
</dbReference>